<dbReference type="GO" id="GO:0005829">
    <property type="term" value="C:cytosol"/>
    <property type="evidence" value="ECO:0007669"/>
    <property type="project" value="TreeGrafter"/>
</dbReference>
<accession>A0A2N7TG25</accession>
<dbReference type="UniPathway" id="UPA00034">
    <property type="reaction ID" value="UER00017"/>
</dbReference>
<dbReference type="GO" id="GO:0008840">
    <property type="term" value="F:4-hydroxy-tetrahydrodipicolinate synthase activity"/>
    <property type="evidence" value="ECO:0007669"/>
    <property type="project" value="UniProtKB-UniRule"/>
</dbReference>
<evidence type="ECO:0000256" key="11">
    <source>
        <dbReference type="ARBA" id="ARBA00047836"/>
    </source>
</evidence>
<dbReference type="SUPFAM" id="SSF51569">
    <property type="entry name" value="Aldolase"/>
    <property type="match status" value="1"/>
</dbReference>
<name>A0A2N7TG25_9GAMM</name>
<evidence type="ECO:0000313" key="17">
    <source>
        <dbReference type="Proteomes" id="UP000235346"/>
    </source>
</evidence>
<evidence type="ECO:0000256" key="7">
    <source>
        <dbReference type="ARBA" id="ARBA00022915"/>
    </source>
</evidence>
<keyword evidence="5" id="KW-0963">Cytoplasm</keyword>
<dbReference type="NCBIfam" id="TIGR00674">
    <property type="entry name" value="dapA"/>
    <property type="match status" value="1"/>
</dbReference>
<dbReference type="RefSeq" id="WP_102629808.1">
    <property type="nucleotide sequence ID" value="NZ_PDOH01000049.1"/>
</dbReference>
<feature type="active site" description="Proton donor/acceptor" evidence="14">
    <location>
        <position position="135"/>
    </location>
</feature>
<dbReference type="PANTHER" id="PTHR12128:SF66">
    <property type="entry name" value="4-HYDROXY-2-OXOGLUTARATE ALDOLASE, MITOCHONDRIAL"/>
    <property type="match status" value="1"/>
</dbReference>
<evidence type="ECO:0000256" key="2">
    <source>
        <dbReference type="ARBA" id="ARBA00005120"/>
    </source>
</evidence>
<keyword evidence="10" id="KW-0704">Schiff base</keyword>
<keyword evidence="6" id="KW-0028">Amino-acid biosynthesis</keyword>
<evidence type="ECO:0000256" key="4">
    <source>
        <dbReference type="ARBA" id="ARBA00012086"/>
    </source>
</evidence>
<comment type="catalytic activity">
    <reaction evidence="11">
        <text>L-aspartate 4-semialdehyde + pyruvate = (2S,4S)-4-hydroxy-2,3,4,5-tetrahydrodipicolinate + H2O + H(+)</text>
        <dbReference type="Rhea" id="RHEA:34171"/>
        <dbReference type="ChEBI" id="CHEBI:15361"/>
        <dbReference type="ChEBI" id="CHEBI:15377"/>
        <dbReference type="ChEBI" id="CHEBI:15378"/>
        <dbReference type="ChEBI" id="CHEBI:67139"/>
        <dbReference type="ChEBI" id="CHEBI:537519"/>
        <dbReference type="EC" id="4.3.3.7"/>
    </reaction>
</comment>
<comment type="pathway">
    <text evidence="2">Amino-acid biosynthesis; L-lysine biosynthesis via DAP pathway; (S)-tetrahydrodipicolinate from L-aspartate: step 3/4.</text>
</comment>
<dbReference type="PIRSF" id="PIRSF001365">
    <property type="entry name" value="DHDPS"/>
    <property type="match status" value="1"/>
</dbReference>
<sequence length="290" mass="32030">MKLEGILPALVTPFDNNDRVNHQVLADLVEHQLKLGATGFVPLGSTGESYALTNEERREVLKTVREVVGNRGLLIAGANAPSTREVIEQVKQNRDAGYDAVLIAPPFYSVPSEEELLGHYRAILEAVPDVDVVLYNYPMRVAIELGYSVMDGLQDEPRVIAIKESSGELMRAIDIGTKYKGKIDLCCGSDDIALDFFVWGATSWISAPANIMPENIIKFYDEFKAGNIEGAKGISEKIFPVMNSLETSKFIQKIKYGCELNGFPVGNARMPLQPLSEAEKAEFRKAYELV</sequence>
<evidence type="ECO:0000256" key="10">
    <source>
        <dbReference type="ARBA" id="ARBA00023270"/>
    </source>
</evidence>
<comment type="similarity">
    <text evidence="3 13">Belongs to the DapA family.</text>
</comment>
<evidence type="ECO:0000256" key="8">
    <source>
        <dbReference type="ARBA" id="ARBA00023154"/>
    </source>
</evidence>
<dbReference type="GO" id="GO:0019877">
    <property type="term" value="P:diaminopimelate biosynthetic process"/>
    <property type="evidence" value="ECO:0007669"/>
    <property type="project" value="UniProtKB-KW"/>
</dbReference>
<gene>
    <name evidence="16" type="primary">dapA</name>
    <name evidence="16" type="ORF">C1H66_20955</name>
</gene>
<keyword evidence="9 13" id="KW-0456">Lyase</keyword>
<feature type="binding site" evidence="15">
    <location>
        <position position="46"/>
    </location>
    <ligand>
        <name>pyruvate</name>
        <dbReference type="ChEBI" id="CHEBI:15361"/>
    </ligand>
</feature>
<protein>
    <recommendedName>
        <fullName evidence="4 12">4-hydroxy-tetrahydrodipicolinate synthase</fullName>
        <ecNumber evidence="4 12">4.3.3.7</ecNumber>
    </recommendedName>
</protein>
<evidence type="ECO:0000256" key="6">
    <source>
        <dbReference type="ARBA" id="ARBA00022605"/>
    </source>
</evidence>
<comment type="caution">
    <text evidence="16">The sequence shown here is derived from an EMBL/GenBank/DDBJ whole genome shotgun (WGS) entry which is preliminary data.</text>
</comment>
<dbReference type="SMART" id="SM01130">
    <property type="entry name" value="DHDPS"/>
    <property type="match status" value="1"/>
</dbReference>
<evidence type="ECO:0000256" key="15">
    <source>
        <dbReference type="PIRSR" id="PIRSR001365-2"/>
    </source>
</evidence>
<evidence type="ECO:0000256" key="9">
    <source>
        <dbReference type="ARBA" id="ARBA00023239"/>
    </source>
</evidence>
<dbReference type="AlphaFoldDB" id="A0A2N7TG25"/>
<dbReference type="PRINTS" id="PR00146">
    <property type="entry name" value="DHPICSNTHASE"/>
</dbReference>
<evidence type="ECO:0000313" key="16">
    <source>
        <dbReference type="EMBL" id="PMR67147.1"/>
    </source>
</evidence>
<dbReference type="GO" id="GO:0009089">
    <property type="term" value="P:lysine biosynthetic process via diaminopimelate"/>
    <property type="evidence" value="ECO:0007669"/>
    <property type="project" value="UniProtKB-UniRule"/>
</dbReference>
<keyword evidence="17" id="KW-1185">Reference proteome</keyword>
<dbReference type="Proteomes" id="UP000235346">
    <property type="component" value="Unassembled WGS sequence"/>
</dbReference>
<dbReference type="OrthoDB" id="9782828at2"/>
<evidence type="ECO:0000256" key="12">
    <source>
        <dbReference type="NCBIfam" id="TIGR00674"/>
    </source>
</evidence>
<dbReference type="Gene3D" id="3.20.20.70">
    <property type="entry name" value="Aldolase class I"/>
    <property type="match status" value="1"/>
</dbReference>
<dbReference type="Pfam" id="PF00701">
    <property type="entry name" value="DHDPS"/>
    <property type="match status" value="1"/>
</dbReference>
<dbReference type="PANTHER" id="PTHR12128">
    <property type="entry name" value="DIHYDRODIPICOLINATE SYNTHASE"/>
    <property type="match status" value="1"/>
</dbReference>
<dbReference type="InterPro" id="IPR002220">
    <property type="entry name" value="DapA-like"/>
</dbReference>
<reference evidence="16 17" key="1">
    <citation type="submission" date="2018-01" db="EMBL/GenBank/DDBJ databases">
        <title>Halomonas endophytica sp. nov., isolated from storage liquid in the stems of Populus euphratica.</title>
        <authorList>
            <person name="Chen C."/>
        </authorList>
    </citation>
    <scope>NUCLEOTIDE SEQUENCE [LARGE SCALE GENOMIC DNA]</scope>
    <source>
        <strain evidence="16 17">DSM 26881</strain>
    </source>
</reference>
<evidence type="ECO:0000256" key="13">
    <source>
        <dbReference type="PIRNR" id="PIRNR001365"/>
    </source>
</evidence>
<dbReference type="InterPro" id="IPR013785">
    <property type="entry name" value="Aldolase_TIM"/>
</dbReference>
<dbReference type="EC" id="4.3.3.7" evidence="4 12"/>
<evidence type="ECO:0000256" key="5">
    <source>
        <dbReference type="ARBA" id="ARBA00022490"/>
    </source>
</evidence>
<feature type="active site" description="Schiff-base intermediate with substrate" evidence="14">
    <location>
        <position position="163"/>
    </location>
</feature>
<evidence type="ECO:0000256" key="14">
    <source>
        <dbReference type="PIRSR" id="PIRSR001365-1"/>
    </source>
</evidence>
<dbReference type="CDD" id="cd00408">
    <property type="entry name" value="DHDPS-like"/>
    <property type="match status" value="1"/>
</dbReference>
<evidence type="ECO:0000256" key="3">
    <source>
        <dbReference type="ARBA" id="ARBA00007592"/>
    </source>
</evidence>
<keyword evidence="7" id="KW-0220">Diaminopimelate biosynthesis</keyword>
<comment type="function">
    <text evidence="1">Catalyzes the condensation of (S)-aspartate-beta-semialdehyde [(S)-ASA] and pyruvate to 4-hydroxy-tetrahydrodipicolinate (HTPA).</text>
</comment>
<keyword evidence="8" id="KW-0457">Lysine biosynthesis</keyword>
<proteinExistence type="inferred from homology"/>
<organism evidence="16 17">
    <name type="scientific">Halomonas heilongjiangensis</name>
    <dbReference type="NCBI Taxonomy" id="1387883"/>
    <lineage>
        <taxon>Bacteria</taxon>
        <taxon>Pseudomonadati</taxon>
        <taxon>Pseudomonadota</taxon>
        <taxon>Gammaproteobacteria</taxon>
        <taxon>Oceanospirillales</taxon>
        <taxon>Halomonadaceae</taxon>
        <taxon>Halomonas</taxon>
    </lineage>
</organism>
<dbReference type="EMBL" id="PNRE01000100">
    <property type="protein sequence ID" value="PMR67147.1"/>
    <property type="molecule type" value="Genomic_DNA"/>
</dbReference>
<feature type="binding site" evidence="15">
    <location>
        <position position="205"/>
    </location>
    <ligand>
        <name>pyruvate</name>
        <dbReference type="ChEBI" id="CHEBI:15361"/>
    </ligand>
</feature>
<evidence type="ECO:0000256" key="1">
    <source>
        <dbReference type="ARBA" id="ARBA00003294"/>
    </source>
</evidence>
<dbReference type="InterPro" id="IPR005263">
    <property type="entry name" value="DapA"/>
</dbReference>